<comment type="caution">
    <text evidence="1">The sequence shown here is derived from an EMBL/GenBank/DDBJ whole genome shotgun (WGS) entry which is preliminary data.</text>
</comment>
<dbReference type="EMBL" id="BGZK01001077">
    <property type="protein sequence ID" value="GBP70513.1"/>
    <property type="molecule type" value="Genomic_DNA"/>
</dbReference>
<gene>
    <name evidence="1" type="ORF">EVAR_61428_1</name>
</gene>
<name>A0A4C1Y582_EUMVA</name>
<reference evidence="1 2" key="1">
    <citation type="journal article" date="2019" name="Commun. Biol.">
        <title>The bagworm genome reveals a unique fibroin gene that provides high tensile strength.</title>
        <authorList>
            <person name="Kono N."/>
            <person name="Nakamura H."/>
            <person name="Ohtoshi R."/>
            <person name="Tomita M."/>
            <person name="Numata K."/>
            <person name="Arakawa K."/>
        </authorList>
    </citation>
    <scope>NUCLEOTIDE SEQUENCE [LARGE SCALE GENOMIC DNA]</scope>
</reference>
<proteinExistence type="predicted"/>
<evidence type="ECO:0000313" key="2">
    <source>
        <dbReference type="Proteomes" id="UP000299102"/>
    </source>
</evidence>
<dbReference type="AlphaFoldDB" id="A0A4C1Y582"/>
<accession>A0A4C1Y582</accession>
<organism evidence="1 2">
    <name type="scientific">Eumeta variegata</name>
    <name type="common">Bagworm moth</name>
    <name type="synonym">Eumeta japonica</name>
    <dbReference type="NCBI Taxonomy" id="151549"/>
    <lineage>
        <taxon>Eukaryota</taxon>
        <taxon>Metazoa</taxon>
        <taxon>Ecdysozoa</taxon>
        <taxon>Arthropoda</taxon>
        <taxon>Hexapoda</taxon>
        <taxon>Insecta</taxon>
        <taxon>Pterygota</taxon>
        <taxon>Neoptera</taxon>
        <taxon>Endopterygota</taxon>
        <taxon>Lepidoptera</taxon>
        <taxon>Glossata</taxon>
        <taxon>Ditrysia</taxon>
        <taxon>Tineoidea</taxon>
        <taxon>Psychidae</taxon>
        <taxon>Oiketicinae</taxon>
        <taxon>Eumeta</taxon>
    </lineage>
</organism>
<keyword evidence="2" id="KW-1185">Reference proteome</keyword>
<evidence type="ECO:0000313" key="1">
    <source>
        <dbReference type="EMBL" id="GBP70513.1"/>
    </source>
</evidence>
<protein>
    <submittedName>
        <fullName evidence="1">Uncharacterized protein</fullName>
    </submittedName>
</protein>
<dbReference type="Proteomes" id="UP000299102">
    <property type="component" value="Unassembled WGS sequence"/>
</dbReference>
<sequence length="109" mass="12543">MEFLSGLVNESGCFVAKHIFQAEESQRLSPTEWKLMQKVRCVRITESRRSSPAVNTRYPKEVATALSALWEGKRYPMEGFHRLSRLIWCCSRVDHGAALTRRVTVQYAP</sequence>